<evidence type="ECO:0000313" key="2">
    <source>
        <dbReference type="Proteomes" id="UP001165960"/>
    </source>
</evidence>
<keyword evidence="2" id="KW-1185">Reference proteome</keyword>
<protein>
    <submittedName>
        <fullName evidence="1">Uncharacterized protein</fullName>
    </submittedName>
</protein>
<proteinExistence type="predicted"/>
<evidence type="ECO:0000313" key="1">
    <source>
        <dbReference type="EMBL" id="KAJ9052877.1"/>
    </source>
</evidence>
<name>A0ACC2RS39_9FUNG</name>
<comment type="caution">
    <text evidence="1">The sequence shown here is derived from an EMBL/GenBank/DDBJ whole genome shotgun (WGS) entry which is preliminary data.</text>
</comment>
<dbReference type="EMBL" id="QTSX02006588">
    <property type="protein sequence ID" value="KAJ9052877.1"/>
    <property type="molecule type" value="Genomic_DNA"/>
</dbReference>
<dbReference type="Proteomes" id="UP001165960">
    <property type="component" value="Unassembled WGS sequence"/>
</dbReference>
<sequence>MSQPKPSKNKSIKPEKAGPIELQLLQQIYSDYLTNRDQDKLETLPTILKVISSYQLLKWCFGDSDGTPVGDQKFGQLWCQKLKSLLIPPQGSDHDIYPTNIIIACRLISESVNQSQTAFICGVQDWALELLRCLSKQNIGPEVASHVIEVLSDLIMRTRDRPELQREITTNILPQFNMKLIELLDKNHEFCKIRIIEALRDSLKYFPKTFRNAVAKFKKVLLASWLSSDESKSFLLKSDDQFLLTHLVFECLALLTFTERSASAISEGFGQHFQALVATGHVILNELLASVQEESYREISQSYPIEAQDSYNVFSISNNLLLLRRFCLVCHGIVCCLNFQSQQSLGTPLSVPLNEIMNLLCRIYSVNPKSQPIESSQTRNLLSLISILPSLHAASHDVMIVLCRRVGTSGLMEKSKLLSDIVQKLLYFSKSHSETRKSVYCLVYHIADTLRDGLLYHSRDTLLASVLEELELKDQMSMAPKQFLAAGSSKKGKRAILTNSDALANSGSSLKPSRNYAVAMHILDLSLSSSYPIESEARLKLDMLLFRHSALSLSGELKLDSAQQFALSKALLSASLNASPSQAVLVEVAQAVFSSALLHPLSQMRHHSIDAIVRLNTLIRPQLPSIHSEKLVVSEQSISTSSVLVSAPSALPITIDSVPEPAPLIDSVHEPLTPEPAEELPVVPEGSIHEPSLKRELIEPVPESHRKKASIEVTVNTKAPSSVPMFTSSEKFIRAEVEDSDDEIPEII</sequence>
<organism evidence="1 2">
    <name type="scientific">Entomophthora muscae</name>
    <dbReference type="NCBI Taxonomy" id="34485"/>
    <lineage>
        <taxon>Eukaryota</taxon>
        <taxon>Fungi</taxon>
        <taxon>Fungi incertae sedis</taxon>
        <taxon>Zoopagomycota</taxon>
        <taxon>Entomophthoromycotina</taxon>
        <taxon>Entomophthoromycetes</taxon>
        <taxon>Entomophthorales</taxon>
        <taxon>Entomophthoraceae</taxon>
        <taxon>Entomophthora</taxon>
    </lineage>
</organism>
<accession>A0ACC2RS39</accession>
<reference evidence="1" key="1">
    <citation type="submission" date="2022-04" db="EMBL/GenBank/DDBJ databases">
        <title>Genome of the entomopathogenic fungus Entomophthora muscae.</title>
        <authorList>
            <person name="Elya C."/>
            <person name="Lovett B.R."/>
            <person name="Lee E."/>
            <person name="Macias A.M."/>
            <person name="Hajek A.E."/>
            <person name="De Bivort B.L."/>
            <person name="Kasson M.T."/>
            <person name="De Fine Licht H.H."/>
            <person name="Stajich J.E."/>
        </authorList>
    </citation>
    <scope>NUCLEOTIDE SEQUENCE</scope>
    <source>
        <strain evidence="1">Berkeley</strain>
    </source>
</reference>
<gene>
    <name evidence="1" type="ORF">DSO57_1029711</name>
</gene>